<dbReference type="PANTHER" id="PTHR43792">
    <property type="entry name" value="GNAT FAMILY, PUTATIVE (AFU_ORTHOLOGUE AFUA_3G00765)-RELATED-RELATED"/>
    <property type="match status" value="1"/>
</dbReference>
<evidence type="ECO:0000313" key="2">
    <source>
        <dbReference type="EMBL" id="EDQ34099.1"/>
    </source>
</evidence>
<dbReference type="InterPro" id="IPR016181">
    <property type="entry name" value="Acyl_CoA_acyltransferase"/>
</dbReference>
<dbReference type="STRING" id="411684.HPDFL43_06580"/>
<keyword evidence="2" id="KW-0689">Ribosomal protein</keyword>
<reference evidence="2 3" key="2">
    <citation type="submission" date="2012-06" db="EMBL/GenBank/DDBJ databases">
        <authorList>
            <person name="Fiebig A."/>
        </authorList>
    </citation>
    <scope>NUCLEOTIDE SEQUENCE [LARGE SCALE GENOMIC DNA]</scope>
    <source>
        <strain evidence="2 3">DFL-43</strain>
    </source>
</reference>
<gene>
    <name evidence="2" type="ORF">HPDFL43_06580</name>
</gene>
<dbReference type="eggNOG" id="COG1670">
    <property type="taxonomic scope" value="Bacteria"/>
</dbReference>
<dbReference type="InterPro" id="IPR051531">
    <property type="entry name" value="N-acetyltransferase"/>
</dbReference>
<evidence type="ECO:0000259" key="1">
    <source>
        <dbReference type="PROSITE" id="PS51186"/>
    </source>
</evidence>
<dbReference type="GO" id="GO:0005840">
    <property type="term" value="C:ribosome"/>
    <property type="evidence" value="ECO:0007669"/>
    <property type="project" value="UniProtKB-KW"/>
</dbReference>
<dbReference type="HOGENOM" id="CLU_013985_3_1_5"/>
<sequence>MDADVEIRTARLRLLSWRESHRDAFAAMHADPEVMADLGGPIDRTSSDAKLDRYIDTYQRYRTSRWAVESRDGRFLGYAGVMARPATTHPLGFHYEIGWRFNRTAWGHGYATESASAAIEHAVRVTKLDAIVAYALPDNLRSLKVMERLGLLRRADLDFSEATEDGGIFEALVWKVEIGRYR</sequence>
<proteinExistence type="predicted"/>
<dbReference type="InterPro" id="IPR000182">
    <property type="entry name" value="GNAT_dom"/>
</dbReference>
<dbReference type="PROSITE" id="PS51186">
    <property type="entry name" value="GNAT"/>
    <property type="match status" value="1"/>
</dbReference>
<dbReference type="RefSeq" id="WP_007197102.1">
    <property type="nucleotide sequence ID" value="NZ_CM002917.1"/>
</dbReference>
<reference evidence="2 3" key="1">
    <citation type="submission" date="2007-10" db="EMBL/GenBank/DDBJ databases">
        <authorList>
            <person name="Wagner-Dobler I."/>
            <person name="Ferriera S."/>
            <person name="Johnson J."/>
            <person name="Kravitz S."/>
            <person name="Beeson K."/>
            <person name="Sutton G."/>
            <person name="Rogers Y.-H."/>
            <person name="Friedman R."/>
            <person name="Frazier M."/>
            <person name="Venter J.C."/>
        </authorList>
    </citation>
    <scope>NUCLEOTIDE SEQUENCE [LARGE SCALE GENOMIC DNA]</scope>
    <source>
        <strain evidence="2 3">DFL-43</strain>
    </source>
</reference>
<evidence type="ECO:0000313" key="3">
    <source>
        <dbReference type="Proteomes" id="UP000004291"/>
    </source>
</evidence>
<dbReference type="AlphaFoldDB" id="A9D5E5"/>
<dbReference type="Gene3D" id="3.40.630.30">
    <property type="match status" value="1"/>
</dbReference>
<keyword evidence="2" id="KW-0687">Ribonucleoprotein</keyword>
<organism evidence="2 3">
    <name type="scientific">Hoeflea phototrophica (strain DSM 17068 / NCIMB 14078 / DFL-43)</name>
    <dbReference type="NCBI Taxonomy" id="411684"/>
    <lineage>
        <taxon>Bacteria</taxon>
        <taxon>Pseudomonadati</taxon>
        <taxon>Pseudomonadota</taxon>
        <taxon>Alphaproteobacteria</taxon>
        <taxon>Hyphomicrobiales</taxon>
        <taxon>Rhizobiaceae</taxon>
        <taxon>Hoeflea</taxon>
    </lineage>
</organism>
<dbReference type="GO" id="GO:0016747">
    <property type="term" value="F:acyltransferase activity, transferring groups other than amino-acyl groups"/>
    <property type="evidence" value="ECO:0007669"/>
    <property type="project" value="InterPro"/>
</dbReference>
<keyword evidence="3" id="KW-1185">Reference proteome</keyword>
<dbReference type="SUPFAM" id="SSF55729">
    <property type="entry name" value="Acyl-CoA N-acyltransferases (Nat)"/>
    <property type="match status" value="1"/>
</dbReference>
<accession>A9D5E5</accession>
<protein>
    <submittedName>
        <fullName evidence="2">Acetyltransferase, including N-acetylase of ribosomal protein</fullName>
    </submittedName>
</protein>
<dbReference type="PANTHER" id="PTHR43792:SF1">
    <property type="entry name" value="N-ACETYLTRANSFERASE DOMAIN-CONTAINING PROTEIN"/>
    <property type="match status" value="1"/>
</dbReference>
<feature type="domain" description="N-acetyltransferase" evidence="1">
    <location>
        <begin position="5"/>
        <end position="179"/>
    </location>
</feature>
<name>A9D5E5_HOEPD</name>
<dbReference type="EMBL" id="ABIA03000002">
    <property type="protein sequence ID" value="EDQ34099.1"/>
    <property type="molecule type" value="Genomic_DNA"/>
</dbReference>
<dbReference type="Proteomes" id="UP000004291">
    <property type="component" value="Chromosome"/>
</dbReference>
<keyword evidence="2" id="KW-0808">Transferase</keyword>
<dbReference type="Pfam" id="PF13302">
    <property type="entry name" value="Acetyltransf_3"/>
    <property type="match status" value="1"/>
</dbReference>
<comment type="caution">
    <text evidence="2">The sequence shown here is derived from an EMBL/GenBank/DDBJ whole genome shotgun (WGS) entry which is preliminary data.</text>
</comment>